<sequence>MEPIPQQEVYEPPAMIEIGGFADHTLGGVAGQFDGGTPPSVFFPTWW</sequence>
<evidence type="ECO:0000313" key="2">
    <source>
        <dbReference type="Proteomes" id="UP001595851"/>
    </source>
</evidence>
<organism evidence="1 2">
    <name type="scientific">Nonomuraea purpurea</name>
    <dbReference type="NCBI Taxonomy" id="1849276"/>
    <lineage>
        <taxon>Bacteria</taxon>
        <taxon>Bacillati</taxon>
        <taxon>Actinomycetota</taxon>
        <taxon>Actinomycetes</taxon>
        <taxon>Streptosporangiales</taxon>
        <taxon>Streptosporangiaceae</taxon>
        <taxon>Nonomuraea</taxon>
    </lineage>
</organism>
<dbReference type="NCBIfam" id="NF033521">
    <property type="entry name" value="lasso_leader_L3"/>
    <property type="match status" value="1"/>
</dbReference>
<dbReference type="RefSeq" id="WP_379536041.1">
    <property type="nucleotide sequence ID" value="NZ_JBHSBI010000064.1"/>
</dbReference>
<dbReference type="EMBL" id="JBHSBI010000064">
    <property type="protein sequence ID" value="MFC4016251.1"/>
    <property type="molecule type" value="Genomic_DNA"/>
</dbReference>
<evidence type="ECO:0000313" key="1">
    <source>
        <dbReference type="EMBL" id="MFC4016251.1"/>
    </source>
</evidence>
<protein>
    <submittedName>
        <fullName evidence="1">Lasso RiPP family leader peptide-containing protein</fullName>
    </submittedName>
</protein>
<accession>A0ABV8GRB9</accession>
<proteinExistence type="predicted"/>
<dbReference type="Proteomes" id="UP001595851">
    <property type="component" value="Unassembled WGS sequence"/>
</dbReference>
<keyword evidence="2" id="KW-1185">Reference proteome</keyword>
<reference evidence="2" key="1">
    <citation type="journal article" date="2019" name="Int. J. Syst. Evol. Microbiol.">
        <title>The Global Catalogue of Microorganisms (GCM) 10K type strain sequencing project: providing services to taxonomists for standard genome sequencing and annotation.</title>
        <authorList>
            <consortium name="The Broad Institute Genomics Platform"/>
            <consortium name="The Broad Institute Genome Sequencing Center for Infectious Disease"/>
            <person name="Wu L."/>
            <person name="Ma J."/>
        </authorList>
    </citation>
    <scope>NUCLEOTIDE SEQUENCE [LARGE SCALE GENOMIC DNA]</scope>
    <source>
        <strain evidence="2">TBRC 1276</strain>
    </source>
</reference>
<comment type="caution">
    <text evidence="1">The sequence shown here is derived from an EMBL/GenBank/DDBJ whole genome shotgun (WGS) entry which is preliminary data.</text>
</comment>
<gene>
    <name evidence="1" type="ORF">ACFOY2_54215</name>
</gene>
<name>A0ABV8GRB9_9ACTN</name>